<dbReference type="InterPro" id="IPR029063">
    <property type="entry name" value="SAM-dependent_MTases_sf"/>
</dbReference>
<name>A0A200QT89_MACCD</name>
<dbReference type="OrthoDB" id="1523883at2759"/>
<protein>
    <submittedName>
        <fullName evidence="1">SAM dependent carboxyl methyltransferase</fullName>
    </submittedName>
</protein>
<dbReference type="Proteomes" id="UP000195402">
    <property type="component" value="Unassembled WGS sequence"/>
</dbReference>
<sequence length="90" mass="10147">MFELEISVDKDGPSYGTAMAMSIKAVQEPMIHYHFGEGDYIDDVFDMLGKLIDEEIAKEEFSLISYILHTARINPLNHLDMAIKGGVNRV</sequence>
<dbReference type="GO" id="GO:0008168">
    <property type="term" value="F:methyltransferase activity"/>
    <property type="evidence" value="ECO:0007669"/>
    <property type="project" value="UniProtKB-KW"/>
</dbReference>
<proteinExistence type="predicted"/>
<dbReference type="Gene3D" id="1.10.1200.270">
    <property type="entry name" value="Methyltransferase, alpha-helical capping domain"/>
    <property type="match status" value="1"/>
</dbReference>
<keyword evidence="1" id="KW-0489">Methyltransferase</keyword>
<accession>A0A200QT89</accession>
<keyword evidence="2" id="KW-1185">Reference proteome</keyword>
<dbReference type="SUPFAM" id="SSF53335">
    <property type="entry name" value="S-adenosyl-L-methionine-dependent methyltransferases"/>
    <property type="match status" value="1"/>
</dbReference>
<dbReference type="GO" id="GO:0032259">
    <property type="term" value="P:methylation"/>
    <property type="evidence" value="ECO:0007669"/>
    <property type="project" value="UniProtKB-KW"/>
</dbReference>
<comment type="caution">
    <text evidence="1">The sequence shown here is derived from an EMBL/GenBank/DDBJ whole genome shotgun (WGS) entry which is preliminary data.</text>
</comment>
<evidence type="ECO:0000313" key="2">
    <source>
        <dbReference type="Proteomes" id="UP000195402"/>
    </source>
</evidence>
<keyword evidence="1" id="KW-0808">Transferase</keyword>
<reference evidence="1 2" key="1">
    <citation type="journal article" date="2017" name="Mol. Plant">
        <title>The Genome of Medicinal Plant Macleaya cordata Provides New Insights into Benzylisoquinoline Alkaloids Metabolism.</title>
        <authorList>
            <person name="Liu X."/>
            <person name="Liu Y."/>
            <person name="Huang P."/>
            <person name="Ma Y."/>
            <person name="Qing Z."/>
            <person name="Tang Q."/>
            <person name="Cao H."/>
            <person name="Cheng P."/>
            <person name="Zheng Y."/>
            <person name="Yuan Z."/>
            <person name="Zhou Y."/>
            <person name="Liu J."/>
            <person name="Tang Z."/>
            <person name="Zhuo Y."/>
            <person name="Zhang Y."/>
            <person name="Yu L."/>
            <person name="Huang J."/>
            <person name="Yang P."/>
            <person name="Peng Q."/>
            <person name="Zhang J."/>
            <person name="Jiang W."/>
            <person name="Zhang Z."/>
            <person name="Lin K."/>
            <person name="Ro D.K."/>
            <person name="Chen X."/>
            <person name="Xiong X."/>
            <person name="Shang Y."/>
            <person name="Huang S."/>
            <person name="Zeng J."/>
        </authorList>
    </citation>
    <scope>NUCLEOTIDE SEQUENCE [LARGE SCALE GENOMIC DNA]</scope>
    <source>
        <strain evidence="2">cv. BLH2017</strain>
        <tissue evidence="1">Root</tissue>
    </source>
</reference>
<evidence type="ECO:0000313" key="1">
    <source>
        <dbReference type="EMBL" id="OVA13675.1"/>
    </source>
</evidence>
<dbReference type="AlphaFoldDB" id="A0A200QT89"/>
<dbReference type="EMBL" id="MVGT01001101">
    <property type="protein sequence ID" value="OVA13675.1"/>
    <property type="molecule type" value="Genomic_DNA"/>
</dbReference>
<dbReference type="InterPro" id="IPR042086">
    <property type="entry name" value="MeTrfase_capping"/>
</dbReference>
<gene>
    <name evidence="1" type="ORF">BVC80_1761g40</name>
</gene>
<dbReference type="InParanoid" id="A0A200QT89"/>
<organism evidence="1 2">
    <name type="scientific">Macleaya cordata</name>
    <name type="common">Five-seeded plume-poppy</name>
    <name type="synonym">Bocconia cordata</name>
    <dbReference type="NCBI Taxonomy" id="56857"/>
    <lineage>
        <taxon>Eukaryota</taxon>
        <taxon>Viridiplantae</taxon>
        <taxon>Streptophyta</taxon>
        <taxon>Embryophyta</taxon>
        <taxon>Tracheophyta</taxon>
        <taxon>Spermatophyta</taxon>
        <taxon>Magnoliopsida</taxon>
        <taxon>Ranunculales</taxon>
        <taxon>Papaveraceae</taxon>
        <taxon>Papaveroideae</taxon>
        <taxon>Macleaya</taxon>
    </lineage>
</organism>